<dbReference type="Pfam" id="PF16113">
    <property type="entry name" value="ECH_2"/>
    <property type="match status" value="1"/>
</dbReference>
<accession>A0ABT6XWC0</accession>
<dbReference type="PANTHER" id="PTHR43176:SF3">
    <property type="entry name" value="3-HYDROXYISOBUTYRYL-COA HYDROLASE, MITOCHONDRIAL"/>
    <property type="match status" value="1"/>
</dbReference>
<evidence type="ECO:0000256" key="2">
    <source>
        <dbReference type="ARBA" id="ARBA00011915"/>
    </source>
</evidence>
<comment type="caution">
    <text evidence="5">The sequence shown here is derived from an EMBL/GenBank/DDBJ whole genome shotgun (WGS) entry which is preliminary data.</text>
</comment>
<dbReference type="InterPro" id="IPR029045">
    <property type="entry name" value="ClpP/crotonase-like_dom_sf"/>
</dbReference>
<feature type="domain" description="Enoyl-CoA hydratase/isomerase" evidence="4">
    <location>
        <begin position="14"/>
        <end position="344"/>
    </location>
</feature>
<dbReference type="InterPro" id="IPR032259">
    <property type="entry name" value="HIBYL-CoA-H"/>
</dbReference>
<proteinExistence type="predicted"/>
<organism evidence="5 6">
    <name type="scientific">Alicyclobacillus sendaiensis PA2</name>
    <dbReference type="NCBI Taxonomy" id="3029425"/>
    <lineage>
        <taxon>Bacteria</taxon>
        <taxon>Bacillati</taxon>
        <taxon>Bacillota</taxon>
        <taxon>Bacilli</taxon>
        <taxon>Bacillales</taxon>
        <taxon>Alicyclobacillaceae</taxon>
        <taxon>Alicyclobacillus</taxon>
    </lineage>
</organism>
<keyword evidence="6" id="KW-1185">Reference proteome</keyword>
<evidence type="ECO:0000256" key="1">
    <source>
        <dbReference type="ARBA" id="ARBA00001709"/>
    </source>
</evidence>
<evidence type="ECO:0000256" key="3">
    <source>
        <dbReference type="ARBA" id="ARBA00022801"/>
    </source>
</evidence>
<protein>
    <recommendedName>
        <fullName evidence="2">3-hydroxyisobutyryl-CoA hydrolase</fullName>
        <ecNumber evidence="2">3.1.2.4</ecNumber>
    </recommendedName>
</protein>
<keyword evidence="3 5" id="KW-0378">Hydrolase</keyword>
<evidence type="ECO:0000313" key="6">
    <source>
        <dbReference type="Proteomes" id="UP001529245"/>
    </source>
</evidence>
<evidence type="ECO:0000313" key="5">
    <source>
        <dbReference type="EMBL" id="MDI9259127.1"/>
    </source>
</evidence>
<dbReference type="Proteomes" id="UP001529245">
    <property type="component" value="Unassembled WGS sequence"/>
</dbReference>
<dbReference type="GO" id="GO:0016787">
    <property type="term" value="F:hydrolase activity"/>
    <property type="evidence" value="ECO:0007669"/>
    <property type="project" value="UniProtKB-KW"/>
</dbReference>
<dbReference type="Gene3D" id="3.90.226.10">
    <property type="entry name" value="2-enoyl-CoA Hydratase, Chain A, domain 1"/>
    <property type="match status" value="1"/>
</dbReference>
<dbReference type="CDD" id="cd06558">
    <property type="entry name" value="crotonase-like"/>
    <property type="match status" value="1"/>
</dbReference>
<dbReference type="EMBL" id="JASGCB010000003">
    <property type="protein sequence ID" value="MDI9259127.1"/>
    <property type="molecule type" value="Genomic_DNA"/>
</dbReference>
<evidence type="ECO:0000259" key="4">
    <source>
        <dbReference type="Pfam" id="PF16113"/>
    </source>
</evidence>
<dbReference type="SUPFAM" id="SSF52096">
    <property type="entry name" value="ClpP/crotonase"/>
    <property type="match status" value="1"/>
</dbReference>
<dbReference type="RefSeq" id="WP_283202706.1">
    <property type="nucleotide sequence ID" value="NZ_JASGCB010000003.1"/>
</dbReference>
<sequence length="359" mass="39405">MESVLFRQTGTVAWLGLNRPKQLNALSLEMIRLLRRHLDEVALDPSVEIVVLYGEGDRAFCAGGDIRALYDAKDEPNLDTASAFFSEEYALDDRVARFPKPVVALWDGIVMGGGVGLTYGAAWKIATDRTRFAMPETGIGFFPDVGMCHALSRMEGGLGVYLALTGESVGADVLLAAGLANGWLPSGERPSFEAELARRGEQGEAAEDIQRFLGARLAAHRQPSADAADFLRRVKVYFDAPSLADIVARLREGASGDPFAAQSLEILRQRSPLSLAVTFEALRRARSATYREVLETDLVLALQFIRRGDFLEGVRAQLVDKDRRPKWRHADLASVAPEEVEAFFEPIARLSIPFADSRP</sequence>
<dbReference type="NCBIfam" id="NF004127">
    <property type="entry name" value="PRK05617.1"/>
    <property type="match status" value="1"/>
</dbReference>
<comment type="catalytic activity">
    <reaction evidence="1">
        <text>3-hydroxy-2-methylpropanoyl-CoA + H2O = 3-hydroxy-2-methylpropanoate + CoA + H(+)</text>
        <dbReference type="Rhea" id="RHEA:20888"/>
        <dbReference type="ChEBI" id="CHEBI:11805"/>
        <dbReference type="ChEBI" id="CHEBI:15377"/>
        <dbReference type="ChEBI" id="CHEBI:15378"/>
        <dbReference type="ChEBI" id="CHEBI:57287"/>
        <dbReference type="ChEBI" id="CHEBI:57340"/>
        <dbReference type="EC" id="3.1.2.4"/>
    </reaction>
</comment>
<name>A0ABT6XWC0_ALISE</name>
<dbReference type="InterPro" id="IPR045004">
    <property type="entry name" value="ECH_dom"/>
</dbReference>
<dbReference type="EC" id="3.1.2.4" evidence="2"/>
<reference evidence="5 6" key="1">
    <citation type="submission" date="2023-04" db="EMBL/GenBank/DDBJ databases">
        <title>A. sendaiensis sub sp. chiapanensis a novel subspecie with specific adaptation in bacterial cell wall isolated from an active volcano.</title>
        <authorList>
            <person name="Alvarez Gutierrez P.E."/>
            <person name="Ortiz Cortes L.Y."/>
        </authorList>
    </citation>
    <scope>NUCLEOTIDE SEQUENCE [LARGE SCALE GENOMIC DNA]</scope>
    <source>
        <strain evidence="5 6">PA2</strain>
    </source>
</reference>
<gene>
    <name evidence="5" type="ORF">QID03_02910</name>
</gene>
<dbReference type="PANTHER" id="PTHR43176">
    <property type="entry name" value="3-HYDROXYISOBUTYRYL-COA HYDROLASE-RELATED"/>
    <property type="match status" value="1"/>
</dbReference>